<feature type="signal peptide" evidence="1">
    <location>
        <begin position="1"/>
        <end position="20"/>
    </location>
</feature>
<sequence length="149" mass="16803">MKTRLFIIVSIMLAALSVNAQNRFEKIAEMEGVTSVYVSPKMFSMMNGSNTGDINIDKVAKKLTGLQILSSENQEASDMLRKEAAFINTKNGYEELLRVKEGNERVFIYMKENKDANEYVLLVDEGKEFTVIILEGKLTVDEVRGIVNQ</sequence>
<dbReference type="Pfam" id="PF14060">
    <property type="entry name" value="DUF4252"/>
    <property type="match status" value="1"/>
</dbReference>
<reference evidence="2" key="2">
    <citation type="submission" date="2021-04" db="EMBL/GenBank/DDBJ databases">
        <authorList>
            <person name="Gilroy R."/>
        </authorList>
    </citation>
    <scope>NUCLEOTIDE SEQUENCE</scope>
    <source>
        <strain evidence="2">G4-2901</strain>
    </source>
</reference>
<dbReference type="AlphaFoldDB" id="A0A948TAB1"/>
<dbReference type="InterPro" id="IPR025348">
    <property type="entry name" value="DUF4252"/>
</dbReference>
<gene>
    <name evidence="2" type="ORF">H9777_03100</name>
</gene>
<name>A0A948TAB1_9BACT</name>
<organism evidence="2 3">
    <name type="scientific">Candidatus Phocaeicola faecigallinarum</name>
    <dbReference type="NCBI Taxonomy" id="2838732"/>
    <lineage>
        <taxon>Bacteria</taxon>
        <taxon>Pseudomonadati</taxon>
        <taxon>Bacteroidota</taxon>
        <taxon>Bacteroidia</taxon>
        <taxon>Bacteroidales</taxon>
        <taxon>Bacteroidaceae</taxon>
        <taxon>Phocaeicola</taxon>
    </lineage>
</organism>
<reference evidence="2" key="1">
    <citation type="journal article" date="2021" name="PeerJ">
        <title>Extensive microbial diversity within the chicken gut microbiome revealed by metagenomics and culture.</title>
        <authorList>
            <person name="Gilroy R."/>
            <person name="Ravi A."/>
            <person name="Getino M."/>
            <person name="Pursley I."/>
            <person name="Horton D.L."/>
            <person name="Alikhan N.F."/>
            <person name="Baker D."/>
            <person name="Gharbi K."/>
            <person name="Hall N."/>
            <person name="Watson M."/>
            <person name="Adriaenssens E.M."/>
            <person name="Foster-Nyarko E."/>
            <person name="Jarju S."/>
            <person name="Secka A."/>
            <person name="Antonio M."/>
            <person name="Oren A."/>
            <person name="Chaudhuri R.R."/>
            <person name="La Ragione R."/>
            <person name="Hildebrand F."/>
            <person name="Pallen M.J."/>
        </authorList>
    </citation>
    <scope>NUCLEOTIDE SEQUENCE</scope>
    <source>
        <strain evidence="2">G4-2901</strain>
    </source>
</reference>
<keyword evidence="1" id="KW-0732">Signal</keyword>
<accession>A0A948TAB1</accession>
<evidence type="ECO:0000256" key="1">
    <source>
        <dbReference type="SAM" id="SignalP"/>
    </source>
</evidence>
<evidence type="ECO:0000313" key="3">
    <source>
        <dbReference type="Proteomes" id="UP000783796"/>
    </source>
</evidence>
<dbReference type="EMBL" id="JAHLFW010000031">
    <property type="protein sequence ID" value="MBU3837306.1"/>
    <property type="molecule type" value="Genomic_DNA"/>
</dbReference>
<dbReference type="Proteomes" id="UP000783796">
    <property type="component" value="Unassembled WGS sequence"/>
</dbReference>
<feature type="chain" id="PRO_5036823388" evidence="1">
    <location>
        <begin position="21"/>
        <end position="149"/>
    </location>
</feature>
<proteinExistence type="predicted"/>
<protein>
    <submittedName>
        <fullName evidence="2">DUF4252 domain-containing protein</fullName>
    </submittedName>
</protein>
<comment type="caution">
    <text evidence="2">The sequence shown here is derived from an EMBL/GenBank/DDBJ whole genome shotgun (WGS) entry which is preliminary data.</text>
</comment>
<evidence type="ECO:0000313" key="2">
    <source>
        <dbReference type="EMBL" id="MBU3837306.1"/>
    </source>
</evidence>